<organism evidence="1 2">
    <name type="scientific">Nelumbo nucifera</name>
    <name type="common">Sacred lotus</name>
    <dbReference type="NCBI Taxonomy" id="4432"/>
    <lineage>
        <taxon>Eukaryota</taxon>
        <taxon>Viridiplantae</taxon>
        <taxon>Streptophyta</taxon>
        <taxon>Embryophyta</taxon>
        <taxon>Tracheophyta</taxon>
        <taxon>Spermatophyta</taxon>
        <taxon>Magnoliopsida</taxon>
        <taxon>Proteales</taxon>
        <taxon>Nelumbonaceae</taxon>
        <taxon>Nelumbo</taxon>
    </lineage>
</organism>
<proteinExistence type="predicted"/>
<protein>
    <submittedName>
        <fullName evidence="1">Uncharacterized protein</fullName>
    </submittedName>
</protein>
<accession>A0A822XGK8</accession>
<evidence type="ECO:0000313" key="1">
    <source>
        <dbReference type="EMBL" id="DAD18241.1"/>
    </source>
</evidence>
<dbReference type="AlphaFoldDB" id="A0A822XGK8"/>
<sequence>MYWQIEAEPTTRDYMNESIYGNMRSVIYI</sequence>
<keyword evidence="2" id="KW-1185">Reference proteome</keyword>
<gene>
    <name evidence="1" type="ORF">HUJ06_019704</name>
</gene>
<comment type="caution">
    <text evidence="1">The sequence shown here is derived from an EMBL/GenBank/DDBJ whole genome shotgun (WGS) entry which is preliminary data.</text>
</comment>
<name>A0A822XGK8_NELNU</name>
<evidence type="ECO:0000313" key="2">
    <source>
        <dbReference type="Proteomes" id="UP000607653"/>
    </source>
</evidence>
<dbReference type="Proteomes" id="UP000607653">
    <property type="component" value="Unassembled WGS sequence"/>
</dbReference>
<reference evidence="1 2" key="1">
    <citation type="journal article" date="2020" name="Mol. Biol. Evol.">
        <title>Distinct Expression and Methylation Patterns for Genes with Different Fates following a Single Whole-Genome Duplication in Flowering Plants.</title>
        <authorList>
            <person name="Shi T."/>
            <person name="Rahmani R.S."/>
            <person name="Gugger P.F."/>
            <person name="Wang M."/>
            <person name="Li H."/>
            <person name="Zhang Y."/>
            <person name="Li Z."/>
            <person name="Wang Q."/>
            <person name="Van de Peer Y."/>
            <person name="Marchal K."/>
            <person name="Chen J."/>
        </authorList>
    </citation>
    <scope>NUCLEOTIDE SEQUENCE [LARGE SCALE GENOMIC DNA]</scope>
    <source>
        <tissue evidence="1">Leaf</tissue>
    </source>
</reference>
<dbReference type="EMBL" id="DUZY01000001">
    <property type="protein sequence ID" value="DAD18241.1"/>
    <property type="molecule type" value="Genomic_DNA"/>
</dbReference>